<feature type="domain" description="Sulfatase-modifying factor enzyme-like" evidence="2">
    <location>
        <begin position="52"/>
        <end position="445"/>
    </location>
</feature>
<dbReference type="GO" id="GO:0120147">
    <property type="term" value="F:formylglycine-generating oxidase activity"/>
    <property type="evidence" value="ECO:0007669"/>
    <property type="project" value="TreeGrafter"/>
</dbReference>
<sequence length="452" mass="52548">MKAIRGAMKKIFSSGLILATILALSSCGKSGNGELTGVQGRGKWFEPAPYGMTFVHRGSVNIGPNDQDPTWSSTPTKTVSVDAFWMDDTEITNNEYRQFVNWVRDSIARTLVGEQYPEFMISEDRDGNIIDPPRINWDERLEWDDPDYMDALEPMYIPSNERFFGKKEIDSRKLFYTYYWIDYQQAAKGANRYNYETESYEGTVIDQNGEERPIENRSSFIFGETAPVYPDTLVWIRDYTYAYNEPWTTKYFWHPGFDDYPVVGVTWQQAKAFCHWRTKLHNDYLNSHGEPEIQDYRLPTEVEWEYAARGDKDISMYPWGGYYTRDDDGRFLANFKPLRGNYVEDKGLVTLKVGTYDPNGFGLYDMAGNVAEWTISAYDESAYMYVNDFNPNFEYNARPNDPPVMKRKVIRGGSWKDIAPYLQVSTRSFEYQDTAKSYVGFRCVRSSFGNEF</sequence>
<protein>
    <recommendedName>
        <fullName evidence="2">Sulfatase-modifying factor enzyme-like domain-containing protein</fullName>
    </recommendedName>
</protein>
<dbReference type="Gene3D" id="3.90.1580.10">
    <property type="entry name" value="paralog of FGE (formylglycine-generating enzyme)"/>
    <property type="match status" value="2"/>
</dbReference>
<dbReference type="InterPro" id="IPR016187">
    <property type="entry name" value="CTDL_fold"/>
</dbReference>
<keyword evidence="1" id="KW-0732">Signal</keyword>
<organism evidence="3 4">
    <name type="scientific">Sunxiuqinia dokdonensis</name>
    <dbReference type="NCBI Taxonomy" id="1409788"/>
    <lineage>
        <taxon>Bacteria</taxon>
        <taxon>Pseudomonadati</taxon>
        <taxon>Bacteroidota</taxon>
        <taxon>Bacteroidia</taxon>
        <taxon>Marinilabiliales</taxon>
        <taxon>Prolixibacteraceae</taxon>
        <taxon>Sunxiuqinia</taxon>
    </lineage>
</organism>
<dbReference type="Pfam" id="PF03781">
    <property type="entry name" value="FGE-sulfatase"/>
    <property type="match status" value="1"/>
</dbReference>
<dbReference type="PANTHER" id="PTHR23150">
    <property type="entry name" value="SULFATASE MODIFYING FACTOR 1, 2"/>
    <property type="match status" value="1"/>
</dbReference>
<accession>A0A0L8VAX6</accession>
<name>A0A0L8VAX6_9BACT</name>
<dbReference type="STRING" id="1409788.NC99_15750"/>
<feature type="signal peptide" evidence="1">
    <location>
        <begin position="1"/>
        <end position="25"/>
    </location>
</feature>
<dbReference type="InterPro" id="IPR005532">
    <property type="entry name" value="SUMF_dom"/>
</dbReference>
<evidence type="ECO:0000313" key="3">
    <source>
        <dbReference type="EMBL" id="KOH45611.1"/>
    </source>
</evidence>
<proteinExistence type="predicted"/>
<dbReference type="PROSITE" id="PS51257">
    <property type="entry name" value="PROKAR_LIPOPROTEIN"/>
    <property type="match status" value="1"/>
</dbReference>
<evidence type="ECO:0000313" key="4">
    <source>
        <dbReference type="Proteomes" id="UP000036958"/>
    </source>
</evidence>
<reference evidence="4" key="1">
    <citation type="submission" date="2015-07" db="EMBL/GenBank/DDBJ databases">
        <title>Genome sequencing of Sunxiuqinia dokdonensis strain SK.</title>
        <authorList>
            <person name="Ahn S."/>
            <person name="Kim B.-C."/>
        </authorList>
    </citation>
    <scope>NUCLEOTIDE SEQUENCE [LARGE SCALE GENOMIC DNA]</scope>
    <source>
        <strain evidence="4">SK</strain>
    </source>
</reference>
<dbReference type="Proteomes" id="UP000036958">
    <property type="component" value="Unassembled WGS sequence"/>
</dbReference>
<dbReference type="InterPro" id="IPR042095">
    <property type="entry name" value="SUMF_sf"/>
</dbReference>
<dbReference type="AlphaFoldDB" id="A0A0L8VAX6"/>
<evidence type="ECO:0000256" key="1">
    <source>
        <dbReference type="SAM" id="SignalP"/>
    </source>
</evidence>
<dbReference type="PATRIC" id="fig|1409788.3.peg.1614"/>
<dbReference type="SUPFAM" id="SSF56436">
    <property type="entry name" value="C-type lectin-like"/>
    <property type="match status" value="1"/>
</dbReference>
<dbReference type="PANTHER" id="PTHR23150:SF19">
    <property type="entry name" value="FORMYLGLYCINE-GENERATING ENZYME"/>
    <property type="match status" value="1"/>
</dbReference>
<dbReference type="InterPro" id="IPR051043">
    <property type="entry name" value="Sulfatase_Mod_Factor_Kinase"/>
</dbReference>
<keyword evidence="4" id="KW-1185">Reference proteome</keyword>
<evidence type="ECO:0000259" key="2">
    <source>
        <dbReference type="Pfam" id="PF03781"/>
    </source>
</evidence>
<dbReference type="EMBL" id="LGIA01000090">
    <property type="protein sequence ID" value="KOH45611.1"/>
    <property type="molecule type" value="Genomic_DNA"/>
</dbReference>
<comment type="caution">
    <text evidence="3">The sequence shown here is derived from an EMBL/GenBank/DDBJ whole genome shotgun (WGS) entry which is preliminary data.</text>
</comment>
<feature type="chain" id="PRO_5005591309" description="Sulfatase-modifying factor enzyme-like domain-containing protein" evidence="1">
    <location>
        <begin position="26"/>
        <end position="452"/>
    </location>
</feature>
<gene>
    <name evidence="3" type="ORF">NC99_15750</name>
</gene>